<evidence type="ECO:0000313" key="3">
    <source>
        <dbReference type="EMBL" id="SMC15913.1"/>
    </source>
</evidence>
<dbReference type="PANTHER" id="PTHR38034:SF1">
    <property type="entry name" value="INNER MEMBRANE PROTEIN YPJD"/>
    <property type="match status" value="1"/>
</dbReference>
<reference evidence="3 4" key="1">
    <citation type="submission" date="2017-04" db="EMBL/GenBank/DDBJ databases">
        <authorList>
            <person name="Afonso C.L."/>
            <person name="Miller P.J."/>
            <person name="Scott M.A."/>
            <person name="Spackman E."/>
            <person name="Goraichik I."/>
            <person name="Dimitrov K.M."/>
            <person name="Suarez D.L."/>
            <person name="Swayne D.E."/>
        </authorList>
    </citation>
    <scope>NUCLEOTIDE SEQUENCE [LARGE SCALE GENOMIC DNA]</scope>
    <source>
        <strain evidence="3 4">DSM 23236</strain>
    </source>
</reference>
<proteinExistence type="predicted"/>
<gene>
    <name evidence="3" type="ORF">SAMN02745857_00041</name>
</gene>
<keyword evidence="1" id="KW-1133">Transmembrane helix</keyword>
<dbReference type="Pfam" id="PF01578">
    <property type="entry name" value="Cytochrom_C_asm"/>
    <property type="match status" value="1"/>
</dbReference>
<keyword evidence="1" id="KW-0472">Membrane</keyword>
<protein>
    <submittedName>
        <fullName evidence="3">ABC-type uncharacterized transport system, permease component</fullName>
    </submittedName>
</protein>
<dbReference type="GO" id="GO:0017004">
    <property type="term" value="P:cytochrome complex assembly"/>
    <property type="evidence" value="ECO:0007669"/>
    <property type="project" value="InterPro"/>
</dbReference>
<evidence type="ECO:0000256" key="1">
    <source>
        <dbReference type="SAM" id="Phobius"/>
    </source>
</evidence>
<organism evidence="3 4">
    <name type="scientific">Andreprevotia lacus DSM 23236</name>
    <dbReference type="NCBI Taxonomy" id="1121001"/>
    <lineage>
        <taxon>Bacteria</taxon>
        <taxon>Pseudomonadati</taxon>
        <taxon>Pseudomonadota</taxon>
        <taxon>Betaproteobacteria</taxon>
        <taxon>Neisseriales</taxon>
        <taxon>Chitinibacteraceae</taxon>
        <taxon>Andreprevotia</taxon>
    </lineage>
</organism>
<feature type="transmembrane region" description="Helical" evidence="1">
    <location>
        <begin position="124"/>
        <end position="146"/>
    </location>
</feature>
<feature type="transmembrane region" description="Helical" evidence="1">
    <location>
        <begin position="174"/>
        <end position="195"/>
    </location>
</feature>
<feature type="transmembrane region" description="Helical" evidence="1">
    <location>
        <begin position="207"/>
        <end position="226"/>
    </location>
</feature>
<feature type="transmembrane region" description="Helical" evidence="1">
    <location>
        <begin position="61"/>
        <end position="81"/>
    </location>
</feature>
<dbReference type="GO" id="GO:0020037">
    <property type="term" value="F:heme binding"/>
    <property type="evidence" value="ECO:0007669"/>
    <property type="project" value="InterPro"/>
</dbReference>
<feature type="transmembrane region" description="Helical" evidence="1">
    <location>
        <begin position="238"/>
        <end position="260"/>
    </location>
</feature>
<dbReference type="AlphaFoldDB" id="A0A1W1WWD4"/>
<dbReference type="EMBL" id="FWXD01000001">
    <property type="protein sequence ID" value="SMC15913.1"/>
    <property type="molecule type" value="Genomic_DNA"/>
</dbReference>
<dbReference type="STRING" id="1121001.SAMN02745857_00041"/>
<dbReference type="InterPro" id="IPR002541">
    <property type="entry name" value="Cyt_c_assembly"/>
</dbReference>
<keyword evidence="1" id="KW-0812">Transmembrane</keyword>
<dbReference type="Proteomes" id="UP000192761">
    <property type="component" value="Unassembled WGS sequence"/>
</dbReference>
<name>A0A1W1WWD4_9NEIS</name>
<feature type="domain" description="Cytochrome c assembly protein" evidence="2">
    <location>
        <begin position="64"/>
        <end position="260"/>
    </location>
</feature>
<sequence length="267" mass="29179">MTWLALIAFALYLALGWHFCRSRLSQRAPAYPAVEHGLLTLALAVHGLALWPEFAMLPLRFGAAEALSLTAWLAMLVYLVGNLAYRLDGLQPALLGMVVVLFGTSLALPQGHVLDYPQNAISRLHFFSAMLAYAVLTIAAGVAFLIRLADRRLHKAAANLLVQTLPPLLALERLLFACIYTGFALLSVALLTGIFFAEHIYGPHRGLWHKVIFSALAWLSYGALIVGRMRAGWRGQRAANWALAGFALLLLGYIGTRVVLDAILQHG</sequence>
<dbReference type="PANTHER" id="PTHR38034">
    <property type="entry name" value="INNER MEMBRANE PROTEIN YPJD"/>
    <property type="match status" value="1"/>
</dbReference>
<feature type="transmembrane region" description="Helical" evidence="1">
    <location>
        <begin position="93"/>
        <end position="112"/>
    </location>
</feature>
<keyword evidence="4" id="KW-1185">Reference proteome</keyword>
<evidence type="ECO:0000313" key="4">
    <source>
        <dbReference type="Proteomes" id="UP000192761"/>
    </source>
</evidence>
<evidence type="ECO:0000259" key="2">
    <source>
        <dbReference type="Pfam" id="PF01578"/>
    </source>
</evidence>
<dbReference type="RefSeq" id="WP_176216713.1">
    <property type="nucleotide sequence ID" value="NZ_FWXD01000001.1"/>
</dbReference>
<dbReference type="InterPro" id="IPR052372">
    <property type="entry name" value="YpjD/HemX"/>
</dbReference>
<accession>A0A1W1WWD4</accession>